<evidence type="ECO:0000313" key="1">
    <source>
        <dbReference type="EMBL" id="SVB63945.1"/>
    </source>
</evidence>
<protein>
    <submittedName>
        <fullName evidence="1">Uncharacterized protein</fullName>
    </submittedName>
</protein>
<proteinExistence type="predicted"/>
<reference evidence="1" key="1">
    <citation type="submission" date="2018-05" db="EMBL/GenBank/DDBJ databases">
        <authorList>
            <person name="Lanie J.A."/>
            <person name="Ng W.-L."/>
            <person name="Kazmierczak K.M."/>
            <person name="Andrzejewski T.M."/>
            <person name="Davidsen T.M."/>
            <person name="Wayne K.J."/>
            <person name="Tettelin H."/>
            <person name="Glass J.I."/>
            <person name="Rusch D."/>
            <person name="Podicherti R."/>
            <person name="Tsui H.-C.T."/>
            <person name="Winkler M.E."/>
        </authorList>
    </citation>
    <scope>NUCLEOTIDE SEQUENCE</scope>
</reference>
<gene>
    <name evidence="1" type="ORF">METZ01_LOCUS216799</name>
</gene>
<sequence>PRMAANDYVRLWADGLESGDPQLELVRFLDFDEPNAIAVESDAETLVGTLERSRFTFLN</sequence>
<feature type="non-terminal residue" evidence="1">
    <location>
        <position position="1"/>
    </location>
</feature>
<dbReference type="AlphaFoldDB" id="A0A382FMU9"/>
<name>A0A382FMU9_9ZZZZ</name>
<organism evidence="1">
    <name type="scientific">marine metagenome</name>
    <dbReference type="NCBI Taxonomy" id="408172"/>
    <lineage>
        <taxon>unclassified sequences</taxon>
        <taxon>metagenomes</taxon>
        <taxon>ecological metagenomes</taxon>
    </lineage>
</organism>
<dbReference type="EMBL" id="UINC01050683">
    <property type="protein sequence ID" value="SVB63945.1"/>
    <property type="molecule type" value="Genomic_DNA"/>
</dbReference>
<accession>A0A382FMU9</accession>